<dbReference type="PANTHER" id="PTHR45774:SF3">
    <property type="entry name" value="BTB (POZ) DOMAIN-CONTAINING 2B-RELATED"/>
    <property type="match status" value="1"/>
</dbReference>
<dbReference type="Pfam" id="PF00160">
    <property type="entry name" value="Pro_isomerase"/>
    <property type="match status" value="1"/>
</dbReference>
<dbReference type="OrthoDB" id="9978265at2759"/>
<dbReference type="SUPFAM" id="SSF50891">
    <property type="entry name" value="Cyclophilin-like"/>
    <property type="match status" value="1"/>
</dbReference>
<gene>
    <name evidence="2" type="primary">RvY_19301</name>
    <name evidence="2" type="synonym">RvY_19301.1</name>
    <name evidence="2" type="ORF">RvY_19301-1</name>
</gene>
<name>A0A1D1WA12_RAMVA</name>
<dbReference type="STRING" id="947166.A0A1D1WA12"/>
<dbReference type="EMBL" id="BDGG01000029">
    <property type="protein sequence ID" value="GAV09823.1"/>
    <property type="molecule type" value="Genomic_DNA"/>
</dbReference>
<feature type="domain" description="BTB" evidence="1">
    <location>
        <begin position="38"/>
        <end position="106"/>
    </location>
</feature>
<dbReference type="SMART" id="SM00875">
    <property type="entry name" value="BACK"/>
    <property type="match status" value="1"/>
</dbReference>
<reference evidence="2 3" key="1">
    <citation type="journal article" date="2016" name="Nat. Commun.">
        <title>Extremotolerant tardigrade genome and improved radiotolerance of human cultured cells by tardigrade-unique protein.</title>
        <authorList>
            <person name="Hashimoto T."/>
            <person name="Horikawa D.D."/>
            <person name="Saito Y."/>
            <person name="Kuwahara H."/>
            <person name="Kozuka-Hata H."/>
            <person name="Shin-I T."/>
            <person name="Minakuchi Y."/>
            <person name="Ohishi K."/>
            <person name="Motoyama A."/>
            <person name="Aizu T."/>
            <person name="Enomoto A."/>
            <person name="Kondo K."/>
            <person name="Tanaka S."/>
            <person name="Hara Y."/>
            <person name="Koshikawa S."/>
            <person name="Sagara H."/>
            <person name="Miura T."/>
            <person name="Yokobori S."/>
            <person name="Miyagawa K."/>
            <person name="Suzuki Y."/>
            <person name="Kubo T."/>
            <person name="Oyama M."/>
            <person name="Kohara Y."/>
            <person name="Fujiyama A."/>
            <person name="Arakawa K."/>
            <person name="Katayama T."/>
            <person name="Toyoda A."/>
            <person name="Kunieda T."/>
        </authorList>
    </citation>
    <scope>NUCLEOTIDE SEQUENCE [LARGE SCALE GENOMIC DNA]</scope>
    <source>
        <strain evidence="2 3">YOKOZUNA-1</strain>
    </source>
</reference>
<proteinExistence type="predicted"/>
<dbReference type="InterPro" id="IPR000210">
    <property type="entry name" value="BTB/POZ_dom"/>
</dbReference>
<dbReference type="InterPro" id="IPR002130">
    <property type="entry name" value="Cyclophilin-type_PPIase_dom"/>
</dbReference>
<dbReference type="Pfam" id="PF07707">
    <property type="entry name" value="BACK"/>
    <property type="match status" value="1"/>
</dbReference>
<evidence type="ECO:0000313" key="3">
    <source>
        <dbReference type="Proteomes" id="UP000186922"/>
    </source>
</evidence>
<dbReference type="Gene3D" id="2.40.100.10">
    <property type="entry name" value="Cyclophilin-like"/>
    <property type="match status" value="1"/>
</dbReference>
<dbReference type="InterPro" id="IPR011705">
    <property type="entry name" value="BACK"/>
</dbReference>
<evidence type="ECO:0000313" key="2">
    <source>
        <dbReference type="EMBL" id="GAV09823.1"/>
    </source>
</evidence>
<protein>
    <recommendedName>
        <fullName evidence="1">BTB domain-containing protein</fullName>
    </recommendedName>
</protein>
<dbReference type="Gene3D" id="3.30.710.10">
    <property type="entry name" value="Potassium Channel Kv1.1, Chain A"/>
    <property type="match status" value="1"/>
</dbReference>
<organism evidence="2 3">
    <name type="scientific">Ramazzottius varieornatus</name>
    <name type="common">Water bear</name>
    <name type="synonym">Tardigrade</name>
    <dbReference type="NCBI Taxonomy" id="947166"/>
    <lineage>
        <taxon>Eukaryota</taxon>
        <taxon>Metazoa</taxon>
        <taxon>Ecdysozoa</taxon>
        <taxon>Tardigrada</taxon>
        <taxon>Eutardigrada</taxon>
        <taxon>Parachela</taxon>
        <taxon>Hypsibioidea</taxon>
        <taxon>Ramazzottiidae</taxon>
        <taxon>Ramazzottius</taxon>
    </lineage>
</organism>
<sequence>MEKMDAVENGEVTEDWQNMGDMKERLSYLAEHMDAISTNISFTAGPNKLKILAHKFMLGLGSPVFHSMFFGKLKEDDGEIDIPDVDADAFQFFIRYLYTGQIDGMSMENVMRIMYCGKKYWVESLLDKCRLFVQENLSVDSACEVLHMADLLEEKTMSELTSIFLARSAFDIFQSPDWVLIGENTLVNILQMADLDADEIRVYEAAKRWVEHASANLQTNEEKKQLASRIFKHVRMPLLTPSQIANGPAVDQILGPAELMDIYAFKFADKKPEIAYDAEPRTPRPDTFFVSFELLADIRTDTSVPDEEEEEEEDMDFGIRETFVTVQLGKVTVEVRADIVPATSKFFFRLCDDDLKFRIMYGDVEFERHGTTETKLGKMKVFPRENNLLKSMPGWLSFKLAKDGVNLSAKTVQVHPKGVKEQDMKGVVFGRVVDGMEAFENADGFRDRMWDPSGTHPMVERLPSVTFHVCNVKTTLEGGEEGRVVALDEDDN</sequence>
<dbReference type="AlphaFoldDB" id="A0A1D1WA12"/>
<dbReference type="Gene3D" id="1.25.40.420">
    <property type="match status" value="1"/>
</dbReference>
<dbReference type="SMART" id="SM00225">
    <property type="entry name" value="BTB"/>
    <property type="match status" value="1"/>
</dbReference>
<dbReference type="InterPro" id="IPR029000">
    <property type="entry name" value="Cyclophilin-like_dom_sf"/>
</dbReference>
<keyword evidence="3" id="KW-1185">Reference proteome</keyword>
<dbReference type="InterPro" id="IPR011333">
    <property type="entry name" value="SKP1/BTB/POZ_sf"/>
</dbReference>
<evidence type="ECO:0000259" key="1">
    <source>
        <dbReference type="PROSITE" id="PS50097"/>
    </source>
</evidence>
<comment type="caution">
    <text evidence="2">The sequence shown here is derived from an EMBL/GenBank/DDBJ whole genome shotgun (WGS) entry which is preliminary data.</text>
</comment>
<dbReference type="SUPFAM" id="SSF54695">
    <property type="entry name" value="POZ domain"/>
    <property type="match status" value="1"/>
</dbReference>
<dbReference type="Proteomes" id="UP000186922">
    <property type="component" value="Unassembled WGS sequence"/>
</dbReference>
<dbReference type="Pfam" id="PF00651">
    <property type="entry name" value="BTB"/>
    <property type="match status" value="1"/>
</dbReference>
<dbReference type="GO" id="GO:0003755">
    <property type="term" value="F:peptidyl-prolyl cis-trans isomerase activity"/>
    <property type="evidence" value="ECO:0007669"/>
    <property type="project" value="InterPro"/>
</dbReference>
<accession>A0A1D1WA12</accession>
<dbReference type="PANTHER" id="PTHR45774">
    <property type="entry name" value="BTB/POZ DOMAIN-CONTAINING"/>
    <property type="match status" value="1"/>
</dbReference>
<dbReference type="PROSITE" id="PS50097">
    <property type="entry name" value="BTB"/>
    <property type="match status" value="1"/>
</dbReference>